<accession>A0ABV1N5U1</accession>
<dbReference type="EMBL" id="JBEGCI010000008">
    <property type="protein sequence ID" value="MEQ6889065.1"/>
    <property type="molecule type" value="Genomic_DNA"/>
</dbReference>
<gene>
    <name evidence="1" type="ORF">ABE957_10315</name>
</gene>
<evidence type="ECO:0000313" key="1">
    <source>
        <dbReference type="EMBL" id="MEQ6889065.1"/>
    </source>
</evidence>
<reference evidence="1 2" key="1">
    <citation type="submission" date="2024-05" db="EMBL/GenBank/DDBJ databases">
        <title>Halomonas sp. CS7 16S ribosomal RNA gene Genome sequencing and assembly.</title>
        <authorList>
            <person name="Yook S."/>
        </authorList>
    </citation>
    <scope>NUCLEOTIDE SEQUENCE [LARGE SCALE GENOMIC DNA]</scope>
    <source>
        <strain evidence="1 2">CS7</strain>
    </source>
</reference>
<name>A0ABV1N5U1_9GAMM</name>
<sequence>MTLEELKTIYCVQFSVMCQYGADTWNDARGRIVFTPSKGLVGVGLPRKANRKELDNNIHYSTESPERTEYGIALGWEEIKDLQEGVVRKTYLDNTLPGGPWEKTMEYQAPFTRPDREKDYEEAWAFF</sequence>
<keyword evidence="2" id="KW-1185">Reference proteome</keyword>
<organism evidence="1 2">
    <name type="scientific">Halomonas pelophila</name>
    <dbReference type="NCBI Taxonomy" id="3151122"/>
    <lineage>
        <taxon>Bacteria</taxon>
        <taxon>Pseudomonadati</taxon>
        <taxon>Pseudomonadota</taxon>
        <taxon>Gammaproteobacteria</taxon>
        <taxon>Oceanospirillales</taxon>
        <taxon>Halomonadaceae</taxon>
        <taxon>Halomonas</taxon>
    </lineage>
</organism>
<dbReference type="Proteomes" id="UP001472978">
    <property type="component" value="Unassembled WGS sequence"/>
</dbReference>
<comment type="caution">
    <text evidence="1">The sequence shown here is derived from an EMBL/GenBank/DDBJ whole genome shotgun (WGS) entry which is preliminary data.</text>
</comment>
<proteinExistence type="predicted"/>
<evidence type="ECO:0000313" key="2">
    <source>
        <dbReference type="Proteomes" id="UP001472978"/>
    </source>
</evidence>
<dbReference type="RefSeq" id="WP_349758594.1">
    <property type="nucleotide sequence ID" value="NZ_JBEGCI010000008.1"/>
</dbReference>
<protein>
    <submittedName>
        <fullName evidence="1">Uncharacterized protein</fullName>
    </submittedName>
</protein>